<reference evidence="2 3" key="1">
    <citation type="submission" date="2016-03" db="EMBL/GenBank/DDBJ databases">
        <title>Comparative genomics of the ectomycorrhizal sister species Rhizopogon vinicolor and Rhizopogon vesiculosus (Basidiomycota: Boletales) reveals a divergence of the mating type B locus.</title>
        <authorList>
            <person name="Mujic A.B."/>
            <person name="Kuo A."/>
            <person name="Tritt A."/>
            <person name="Lipzen A."/>
            <person name="Chen C."/>
            <person name="Johnson J."/>
            <person name="Sharma A."/>
            <person name="Barry K."/>
            <person name="Grigoriev I.V."/>
            <person name="Spatafora J.W."/>
        </authorList>
    </citation>
    <scope>NUCLEOTIDE SEQUENCE [LARGE SCALE GENOMIC DNA]</scope>
    <source>
        <strain evidence="2 3">AM-OR11-056</strain>
    </source>
</reference>
<dbReference type="EMBL" id="LVVM01000733">
    <property type="protein sequence ID" value="OJA20062.1"/>
    <property type="molecule type" value="Genomic_DNA"/>
</dbReference>
<keyword evidence="3" id="KW-1185">Reference proteome</keyword>
<comment type="caution">
    <text evidence="2">The sequence shown here is derived from an EMBL/GenBank/DDBJ whole genome shotgun (WGS) entry which is preliminary data.</text>
</comment>
<evidence type="ECO:0000313" key="2">
    <source>
        <dbReference type="EMBL" id="OJA20062.1"/>
    </source>
</evidence>
<gene>
    <name evidence="2" type="ORF">AZE42_11801</name>
</gene>
<evidence type="ECO:0000256" key="1">
    <source>
        <dbReference type="SAM" id="MobiDB-lite"/>
    </source>
</evidence>
<feature type="region of interest" description="Disordered" evidence="1">
    <location>
        <begin position="1"/>
        <end position="20"/>
    </location>
</feature>
<protein>
    <submittedName>
        <fullName evidence="2">Uncharacterized protein</fullName>
    </submittedName>
</protein>
<name>A0A1J8QEF2_9AGAM</name>
<evidence type="ECO:0000313" key="3">
    <source>
        <dbReference type="Proteomes" id="UP000183567"/>
    </source>
</evidence>
<dbReference type="AlphaFoldDB" id="A0A1J8QEF2"/>
<dbReference type="Proteomes" id="UP000183567">
    <property type="component" value="Unassembled WGS sequence"/>
</dbReference>
<accession>A0A1J8QEF2</accession>
<organism evidence="2 3">
    <name type="scientific">Rhizopogon vesiculosus</name>
    <dbReference type="NCBI Taxonomy" id="180088"/>
    <lineage>
        <taxon>Eukaryota</taxon>
        <taxon>Fungi</taxon>
        <taxon>Dikarya</taxon>
        <taxon>Basidiomycota</taxon>
        <taxon>Agaricomycotina</taxon>
        <taxon>Agaricomycetes</taxon>
        <taxon>Agaricomycetidae</taxon>
        <taxon>Boletales</taxon>
        <taxon>Suillineae</taxon>
        <taxon>Rhizopogonaceae</taxon>
        <taxon>Rhizopogon</taxon>
    </lineage>
</organism>
<sequence length="90" mass="9790">MHFSLSVSSSDPPAITVTSSRPFGERLDHALWSATYTSSTPPWPSVKQLAAQESSILVLWTAQGTRLHLLTAILHLPNVEITAECGYTVL</sequence>
<proteinExistence type="predicted"/>